<keyword evidence="3" id="KW-1185">Reference proteome</keyword>
<reference evidence="2 3" key="1">
    <citation type="submission" date="2015-08" db="EMBL/GenBank/DDBJ databases">
        <title>Next Generation Sequencing and Analysis of the Genome of Puccinia sorghi L Schw, the Causal Agent of Maize Common Rust.</title>
        <authorList>
            <person name="Rochi L."/>
            <person name="Burguener G."/>
            <person name="Darino M."/>
            <person name="Turjanski A."/>
            <person name="Kreff E."/>
            <person name="Dieguez M.J."/>
            <person name="Sacco F."/>
        </authorList>
    </citation>
    <scope>NUCLEOTIDE SEQUENCE [LARGE SCALE GENOMIC DNA]</scope>
    <source>
        <strain evidence="2 3">RO10H11247</strain>
    </source>
</reference>
<protein>
    <recommendedName>
        <fullName evidence="1">Xrn1 helical domain-containing protein</fullName>
    </recommendedName>
</protein>
<dbReference type="Pfam" id="PF17846">
    <property type="entry name" value="XRN_M"/>
    <property type="match status" value="1"/>
</dbReference>
<comment type="caution">
    <text evidence="2">The sequence shown here is derived from an EMBL/GenBank/DDBJ whole genome shotgun (WGS) entry which is preliminary data.</text>
</comment>
<dbReference type="EMBL" id="LAVV01013961">
    <property type="protein sequence ID" value="KNZ45164.1"/>
    <property type="molecule type" value="Genomic_DNA"/>
</dbReference>
<dbReference type="Proteomes" id="UP000037035">
    <property type="component" value="Unassembled WGS sequence"/>
</dbReference>
<evidence type="ECO:0000259" key="1">
    <source>
        <dbReference type="Pfam" id="PF17846"/>
    </source>
</evidence>
<evidence type="ECO:0000313" key="3">
    <source>
        <dbReference type="Proteomes" id="UP000037035"/>
    </source>
</evidence>
<evidence type="ECO:0000313" key="2">
    <source>
        <dbReference type="EMBL" id="KNZ45164.1"/>
    </source>
</evidence>
<feature type="non-terminal residue" evidence="2">
    <location>
        <position position="1"/>
    </location>
</feature>
<dbReference type="AlphaFoldDB" id="A0A0L6U9C8"/>
<proteinExistence type="predicted"/>
<dbReference type="VEuPathDB" id="FungiDB:VP01_8420g1"/>
<feature type="non-terminal residue" evidence="2">
    <location>
        <position position="47"/>
    </location>
</feature>
<dbReference type="InterPro" id="IPR041412">
    <property type="entry name" value="Xrn1_helical"/>
</dbReference>
<accession>A0A0L6U9C8</accession>
<sequence length="47" mass="5776">ERKFQTYLKGLKWVRNYYYDGFTSWSWFYHYFYSPMISGSTSSPNVS</sequence>
<feature type="domain" description="Xrn1 helical" evidence="1">
    <location>
        <begin position="4"/>
        <end position="38"/>
    </location>
</feature>
<organism evidence="2 3">
    <name type="scientific">Puccinia sorghi</name>
    <dbReference type="NCBI Taxonomy" id="27349"/>
    <lineage>
        <taxon>Eukaryota</taxon>
        <taxon>Fungi</taxon>
        <taxon>Dikarya</taxon>
        <taxon>Basidiomycota</taxon>
        <taxon>Pucciniomycotina</taxon>
        <taxon>Pucciniomycetes</taxon>
        <taxon>Pucciniales</taxon>
        <taxon>Pucciniaceae</taxon>
        <taxon>Puccinia</taxon>
    </lineage>
</organism>
<gene>
    <name evidence="2" type="ORF">VP01_8420g1</name>
</gene>
<dbReference type="OrthoDB" id="372487at2759"/>
<name>A0A0L6U9C8_9BASI</name>